<dbReference type="PANTHER" id="PTHR35315">
    <property type="entry name" value="ACI13"/>
    <property type="match status" value="1"/>
</dbReference>
<organism evidence="2 3">
    <name type="scientific">Paspalum notatum var. saurae</name>
    <dbReference type="NCBI Taxonomy" id="547442"/>
    <lineage>
        <taxon>Eukaryota</taxon>
        <taxon>Viridiplantae</taxon>
        <taxon>Streptophyta</taxon>
        <taxon>Embryophyta</taxon>
        <taxon>Tracheophyta</taxon>
        <taxon>Spermatophyta</taxon>
        <taxon>Magnoliopsida</taxon>
        <taxon>Liliopsida</taxon>
        <taxon>Poales</taxon>
        <taxon>Poaceae</taxon>
        <taxon>PACMAD clade</taxon>
        <taxon>Panicoideae</taxon>
        <taxon>Andropogonodae</taxon>
        <taxon>Paspaleae</taxon>
        <taxon>Paspalinae</taxon>
        <taxon>Paspalum</taxon>
    </lineage>
</organism>
<evidence type="ECO:0000313" key="2">
    <source>
        <dbReference type="EMBL" id="WVZ58429.1"/>
    </source>
</evidence>
<name>A0AAQ3SQ39_PASNO</name>
<evidence type="ECO:0000313" key="3">
    <source>
        <dbReference type="Proteomes" id="UP001341281"/>
    </source>
</evidence>
<gene>
    <name evidence="2" type="ORF">U9M48_008705</name>
</gene>
<reference evidence="2 3" key="1">
    <citation type="submission" date="2024-02" db="EMBL/GenBank/DDBJ databases">
        <title>High-quality chromosome-scale genome assembly of Pensacola bahiagrass (Paspalum notatum Flugge var. saurae).</title>
        <authorList>
            <person name="Vega J.M."/>
            <person name="Podio M."/>
            <person name="Orjuela J."/>
            <person name="Siena L.A."/>
            <person name="Pessino S.C."/>
            <person name="Combes M.C."/>
            <person name="Mariac C."/>
            <person name="Albertini E."/>
            <person name="Pupilli F."/>
            <person name="Ortiz J.P.A."/>
            <person name="Leblanc O."/>
        </authorList>
    </citation>
    <scope>NUCLEOTIDE SEQUENCE [LARGE SCALE GENOMIC DNA]</scope>
    <source>
        <strain evidence="2">R1</strain>
        <tissue evidence="2">Leaf</tissue>
    </source>
</reference>
<feature type="compositionally biased region" description="Polar residues" evidence="1">
    <location>
        <begin position="212"/>
        <end position="237"/>
    </location>
</feature>
<dbReference type="AlphaFoldDB" id="A0AAQ3SQ39"/>
<evidence type="ECO:0008006" key="4">
    <source>
        <dbReference type="Google" id="ProtNLM"/>
    </source>
</evidence>
<sequence length="291" mass="32213">MAAPPPSPPPALKPEIGPDGLSVESPVIAYTEKVRIQNAPSLPSQMRSWFVNGSSFLGSVFLIASRLGCLQVILEEQLQLKKYIQENYSKIRDVEKELENLTLEIKLTAGPRKAALEHLRKKIEISTERIHLAKLKEEQAKKFWEMATQVVKEEEDAKQKLCDDLNYLIQESAASQYARLEELKKRLESLNPSRASVDVSGINATQHAIPNLVAQQPVGQNRPNESGQSSRQNNATELASIVQHQRPAVAENKRRQSNSTRGRGGVMILPKGRESSGSGWTGAGFDVDRGT</sequence>
<feature type="region of interest" description="Disordered" evidence="1">
    <location>
        <begin position="212"/>
        <end position="291"/>
    </location>
</feature>
<accession>A0AAQ3SQ39</accession>
<dbReference type="Proteomes" id="UP001341281">
    <property type="component" value="Chromosome 02"/>
</dbReference>
<protein>
    <recommendedName>
        <fullName evidence="4">RAB6-interacting golgin</fullName>
    </recommendedName>
</protein>
<keyword evidence="3" id="KW-1185">Reference proteome</keyword>
<dbReference type="PANTHER" id="PTHR35315:SF1">
    <property type="entry name" value="RAB6-INTERACTING GOLGIN"/>
    <property type="match status" value="1"/>
</dbReference>
<proteinExistence type="predicted"/>
<dbReference type="EMBL" id="CP144746">
    <property type="protein sequence ID" value="WVZ58429.1"/>
    <property type="molecule type" value="Genomic_DNA"/>
</dbReference>
<evidence type="ECO:0000256" key="1">
    <source>
        <dbReference type="SAM" id="MobiDB-lite"/>
    </source>
</evidence>